<evidence type="ECO:0000256" key="1">
    <source>
        <dbReference type="SAM" id="Phobius"/>
    </source>
</evidence>
<protein>
    <recommendedName>
        <fullName evidence="4">ABC transporter permease</fullName>
    </recommendedName>
</protein>
<feature type="transmembrane region" description="Helical" evidence="1">
    <location>
        <begin position="265"/>
        <end position="289"/>
    </location>
</feature>
<proteinExistence type="predicted"/>
<keyword evidence="1" id="KW-1133">Transmembrane helix</keyword>
<feature type="transmembrane region" description="Helical" evidence="1">
    <location>
        <begin position="156"/>
        <end position="177"/>
    </location>
</feature>
<gene>
    <name evidence="2" type="ORF">GCM10017161_09630</name>
</gene>
<evidence type="ECO:0008006" key="4">
    <source>
        <dbReference type="Google" id="ProtNLM"/>
    </source>
</evidence>
<feature type="transmembrane region" description="Helical" evidence="1">
    <location>
        <begin position="207"/>
        <end position="232"/>
    </location>
</feature>
<dbReference type="AlphaFoldDB" id="A0A919EHM0"/>
<dbReference type="PANTHER" id="PTHR43471:SF3">
    <property type="entry name" value="ABC TRANSPORTER PERMEASE PROTEIN NATB"/>
    <property type="match status" value="1"/>
</dbReference>
<feature type="transmembrane region" description="Helical" evidence="1">
    <location>
        <begin position="25"/>
        <end position="44"/>
    </location>
</feature>
<keyword evidence="3" id="KW-1185">Reference proteome</keyword>
<sequence>MFNTAIIRSVYGKEFREFSQDTRTLMIVFLVPLLLIPIITLATYSTNIEVSENQQRRGVIANDCQQIPTEILATTRCVTPSEKASVMQQVKTSELNSLLDLTTKELYLANAALTSEQYLKNIERDFLSLQYSDSTYYQVIDLKSEESIVNVIGTSLANVLVMLIITFSFVGAVNFGIDTTTGEKERGSFGLYAEFKENLTSIFAGKLAFTSFCSALSALLGIVGITLSIVAVEHFYGDTASLTQSESEKVTAFFNYVQMLSLQDVLVVLLYLIPCVVLISSLVNLFGCIAKNMKEAKMLSLVLIILIVTLTKVDLGDGNFFYTAFIPVLNVFTGVNNALTQSVDYSHLVVSILVNISICINNLFDIKKLIIKEKI</sequence>
<feature type="transmembrane region" description="Helical" evidence="1">
    <location>
        <begin position="345"/>
        <end position="364"/>
    </location>
</feature>
<feature type="transmembrane region" description="Helical" evidence="1">
    <location>
        <begin position="301"/>
        <end position="325"/>
    </location>
</feature>
<reference evidence="2" key="2">
    <citation type="submission" date="2020-09" db="EMBL/GenBank/DDBJ databases">
        <authorList>
            <person name="Sun Q."/>
            <person name="Kim S."/>
        </authorList>
    </citation>
    <scope>NUCLEOTIDE SEQUENCE</scope>
    <source>
        <strain evidence="2">KCTC 42731</strain>
    </source>
</reference>
<organism evidence="2 3">
    <name type="scientific">Thalassotalea marina</name>
    <dbReference type="NCBI Taxonomy" id="1673741"/>
    <lineage>
        <taxon>Bacteria</taxon>
        <taxon>Pseudomonadati</taxon>
        <taxon>Pseudomonadota</taxon>
        <taxon>Gammaproteobacteria</taxon>
        <taxon>Alteromonadales</taxon>
        <taxon>Colwelliaceae</taxon>
        <taxon>Thalassotalea</taxon>
    </lineage>
</organism>
<reference evidence="2" key="1">
    <citation type="journal article" date="2014" name="Int. J. Syst. Evol. Microbiol.">
        <title>Complete genome sequence of Corynebacterium casei LMG S-19264T (=DSM 44701T), isolated from a smear-ripened cheese.</title>
        <authorList>
            <consortium name="US DOE Joint Genome Institute (JGI-PGF)"/>
            <person name="Walter F."/>
            <person name="Albersmeier A."/>
            <person name="Kalinowski J."/>
            <person name="Ruckert C."/>
        </authorList>
    </citation>
    <scope>NUCLEOTIDE SEQUENCE</scope>
    <source>
        <strain evidence="2">KCTC 42731</strain>
    </source>
</reference>
<dbReference type="Proteomes" id="UP000623842">
    <property type="component" value="Unassembled WGS sequence"/>
</dbReference>
<evidence type="ECO:0000313" key="2">
    <source>
        <dbReference type="EMBL" id="GHF84307.1"/>
    </source>
</evidence>
<accession>A0A919EHM0</accession>
<keyword evidence="1" id="KW-0812">Transmembrane</keyword>
<name>A0A919EHM0_9GAMM</name>
<keyword evidence="1" id="KW-0472">Membrane</keyword>
<evidence type="ECO:0000313" key="3">
    <source>
        <dbReference type="Proteomes" id="UP000623842"/>
    </source>
</evidence>
<dbReference type="PANTHER" id="PTHR43471">
    <property type="entry name" value="ABC TRANSPORTER PERMEASE"/>
    <property type="match status" value="1"/>
</dbReference>
<dbReference type="EMBL" id="BNCK01000002">
    <property type="protein sequence ID" value="GHF84307.1"/>
    <property type="molecule type" value="Genomic_DNA"/>
</dbReference>
<comment type="caution">
    <text evidence="2">The sequence shown here is derived from an EMBL/GenBank/DDBJ whole genome shotgun (WGS) entry which is preliminary data.</text>
</comment>
<dbReference type="RefSeq" id="WP_189767824.1">
    <property type="nucleotide sequence ID" value="NZ_BNCK01000002.1"/>
</dbReference>